<evidence type="ECO:0008006" key="4">
    <source>
        <dbReference type="Google" id="ProtNLM"/>
    </source>
</evidence>
<evidence type="ECO:0000256" key="1">
    <source>
        <dbReference type="SAM" id="SignalP"/>
    </source>
</evidence>
<keyword evidence="1" id="KW-0732">Signal</keyword>
<dbReference type="Proteomes" id="UP000192273">
    <property type="component" value="Chromosome"/>
</dbReference>
<sequence>MAHLGGMEHITRPFILAFGLMLAATTAQAACQVEYKAKRDKPLELYYDVTVVNAPCASAEAALRAQLAQQGLTLLKVLSKKET</sequence>
<protein>
    <recommendedName>
        <fullName evidence="4">HMA domain-containing protein</fullName>
    </recommendedName>
</protein>
<proteinExistence type="predicted"/>
<evidence type="ECO:0000313" key="3">
    <source>
        <dbReference type="Proteomes" id="UP000192273"/>
    </source>
</evidence>
<evidence type="ECO:0000313" key="2">
    <source>
        <dbReference type="EMBL" id="ARE83381.1"/>
    </source>
</evidence>
<accession>A0A1V0RNT4</accession>
<reference evidence="2 3" key="1">
    <citation type="submission" date="2017-03" db="EMBL/GenBank/DDBJ databases">
        <title>Genome Sequence of Roseovarius mucosus strain SMR3 Isolated from a culture of the Diatom Skeletonema marinoi.</title>
        <authorList>
            <person name="Topel M."/>
            <person name="Pinder M."/>
            <person name="Johansson O.N."/>
            <person name="Kourtchenko O."/>
            <person name="Godhe A."/>
            <person name="Clarke A.K."/>
        </authorList>
    </citation>
    <scope>NUCLEOTIDE SEQUENCE [LARGE SCALE GENOMIC DNA]</scope>
    <source>
        <strain evidence="2 3">SMR3</strain>
    </source>
</reference>
<gene>
    <name evidence="2" type="ORF">ROSMUCSMR3_01905</name>
</gene>
<dbReference type="OrthoDB" id="7745874at2"/>
<name>A0A1V0RNT4_9RHOB</name>
<feature type="chain" id="PRO_5012007675" description="HMA domain-containing protein" evidence="1">
    <location>
        <begin position="30"/>
        <end position="83"/>
    </location>
</feature>
<dbReference type="AlphaFoldDB" id="A0A1V0RNT4"/>
<dbReference type="EMBL" id="CP020474">
    <property type="protein sequence ID" value="ARE83381.1"/>
    <property type="molecule type" value="Genomic_DNA"/>
</dbReference>
<dbReference type="KEGG" id="rmm:ROSMUCSMR3_01905"/>
<organism evidence="2 3">
    <name type="scientific">Roseovarius mucosus</name>
    <dbReference type="NCBI Taxonomy" id="215743"/>
    <lineage>
        <taxon>Bacteria</taxon>
        <taxon>Pseudomonadati</taxon>
        <taxon>Pseudomonadota</taxon>
        <taxon>Alphaproteobacteria</taxon>
        <taxon>Rhodobacterales</taxon>
        <taxon>Roseobacteraceae</taxon>
        <taxon>Roseovarius</taxon>
    </lineage>
</organism>
<feature type="signal peptide" evidence="1">
    <location>
        <begin position="1"/>
        <end position="29"/>
    </location>
</feature>
<keyword evidence="3" id="KW-1185">Reference proteome</keyword>